<comment type="similarity">
    <text evidence="2 7">Belongs to the major facilitator superfamily. Sugar transporter (TC 2.A.1.1) family.</text>
</comment>
<dbReference type="Pfam" id="PF00083">
    <property type="entry name" value="Sugar_tr"/>
    <property type="match status" value="1"/>
</dbReference>
<keyword evidence="5 9" id="KW-1133">Transmembrane helix</keyword>
<feature type="transmembrane region" description="Helical" evidence="9">
    <location>
        <begin position="248"/>
        <end position="270"/>
    </location>
</feature>
<evidence type="ECO:0000256" key="9">
    <source>
        <dbReference type="SAM" id="Phobius"/>
    </source>
</evidence>
<dbReference type="PRINTS" id="PR00171">
    <property type="entry name" value="SUGRTRNSPORT"/>
</dbReference>
<dbReference type="Gene3D" id="1.20.1250.20">
    <property type="entry name" value="MFS general substrate transporter like domains"/>
    <property type="match status" value="1"/>
</dbReference>
<dbReference type="EMBL" id="OZ004260">
    <property type="protein sequence ID" value="CAK7922441.1"/>
    <property type="molecule type" value="Genomic_DNA"/>
</dbReference>
<evidence type="ECO:0000313" key="11">
    <source>
        <dbReference type="EMBL" id="CAK7922441.1"/>
    </source>
</evidence>
<evidence type="ECO:0000256" key="3">
    <source>
        <dbReference type="ARBA" id="ARBA00022448"/>
    </source>
</evidence>
<dbReference type="InterPro" id="IPR005829">
    <property type="entry name" value="Sugar_transporter_CS"/>
</dbReference>
<feature type="transmembrane region" description="Helical" evidence="9">
    <location>
        <begin position="499"/>
        <end position="519"/>
    </location>
</feature>
<dbReference type="SUPFAM" id="SSF103473">
    <property type="entry name" value="MFS general substrate transporter"/>
    <property type="match status" value="1"/>
</dbReference>
<feature type="region of interest" description="Disordered" evidence="8">
    <location>
        <begin position="1"/>
        <end position="34"/>
    </location>
</feature>
<dbReference type="InterPro" id="IPR005828">
    <property type="entry name" value="MFS_sugar_transport-like"/>
</dbReference>
<evidence type="ECO:0000256" key="2">
    <source>
        <dbReference type="ARBA" id="ARBA00010992"/>
    </source>
</evidence>
<accession>A0ABP0EQH6</accession>
<feature type="transmembrane region" description="Helical" evidence="9">
    <location>
        <begin position="433"/>
        <end position="451"/>
    </location>
</feature>
<dbReference type="InterPro" id="IPR020846">
    <property type="entry name" value="MFS_dom"/>
</dbReference>
<feature type="domain" description="Major facilitator superfamily (MFS) profile" evidence="10">
    <location>
        <begin position="116"/>
        <end position="554"/>
    </location>
</feature>
<organism evidence="11 12">
    <name type="scientific">[Candida] anglica</name>
    <dbReference type="NCBI Taxonomy" id="148631"/>
    <lineage>
        <taxon>Eukaryota</taxon>
        <taxon>Fungi</taxon>
        <taxon>Dikarya</taxon>
        <taxon>Ascomycota</taxon>
        <taxon>Saccharomycotina</taxon>
        <taxon>Pichiomycetes</taxon>
        <taxon>Debaryomycetaceae</taxon>
        <taxon>Kurtzmaniella</taxon>
    </lineage>
</organism>
<dbReference type="InterPro" id="IPR036259">
    <property type="entry name" value="MFS_trans_sf"/>
</dbReference>
<dbReference type="InterPro" id="IPR003663">
    <property type="entry name" value="Sugar/inositol_transpt"/>
</dbReference>
<evidence type="ECO:0000256" key="7">
    <source>
        <dbReference type="RuleBase" id="RU003346"/>
    </source>
</evidence>
<proteinExistence type="inferred from homology"/>
<feature type="transmembrane region" description="Helical" evidence="9">
    <location>
        <begin position="525"/>
        <end position="550"/>
    </location>
</feature>
<dbReference type="InterPro" id="IPR050814">
    <property type="entry name" value="Myo-inositol_Transporter"/>
</dbReference>
<reference evidence="11 12" key="1">
    <citation type="submission" date="2024-01" db="EMBL/GenBank/DDBJ databases">
        <authorList>
            <consortium name="Genoscope - CEA"/>
            <person name="William W."/>
        </authorList>
    </citation>
    <scope>NUCLEOTIDE SEQUENCE [LARGE SCALE GENOMIC DNA]</scope>
    <source>
        <strain evidence="11 12">29B2s-10</strain>
    </source>
</reference>
<dbReference type="NCBIfam" id="TIGR00879">
    <property type="entry name" value="SP"/>
    <property type="match status" value="1"/>
</dbReference>
<protein>
    <submittedName>
        <fullName evidence="11">Myo-inositol transporter 1</fullName>
    </submittedName>
</protein>
<name>A0ABP0EQH6_9ASCO</name>
<feature type="transmembrane region" description="Helical" evidence="9">
    <location>
        <begin position="276"/>
        <end position="298"/>
    </location>
</feature>
<sequence>MSQTIGIEKEEVHSLHQEPIRYDNDSSDTEEFEGRKQSNITSFLNLKNEQEAIDSATRIHQISGLQDKLEILIKGSLLANFPKSVLDQKHFNKADEDVVGNEKNHPWRQNFTLYFLAFSSACSAAVQGMDESAVGGAALFYTKYYGIDGDSSYFANLQGIVNAIPYLAAAVVGCWLAIPSNYYFGRRVTIFWASFIAAISGIWQAFSPSWQMLLVGRLIMGISIGTKSATVPVYTAESAPAAIRGGLVMLWQTLTAFGVMWGFIMGVAFLDSGKDNWRYMLGSIFPLPLIVCLMMFFIPESPRWLIQKGRYVEAYESFKKLRTSELIAARDFYYTFSLIEIENEATRGSTWYSQYIELFTVPRNRSALLASWIVMFGQQFCGVNVLTFYISTVLVSAGFSNRDALSGSVGFGALAVTGAITAIPLIDRKGRRFLLLATLPVMVVFLLWVAFSFYGETSKERLGLILSGIYVYVYFYGIGMGPVPFTYNAESASITVRDAHSSFGTATTWMFSFILGFTLPNMQRSIGNVGVFCFYAGWCVALFILILLFVPETKGYTLEELDLIFQIPIKKHAEYQIRQSKRFLRKLFKKDVEQENLIEVALRYEKKDFIS</sequence>
<keyword evidence="3 7" id="KW-0813">Transport</keyword>
<evidence type="ECO:0000256" key="8">
    <source>
        <dbReference type="SAM" id="MobiDB-lite"/>
    </source>
</evidence>
<dbReference type="PROSITE" id="PS50850">
    <property type="entry name" value="MFS"/>
    <property type="match status" value="1"/>
</dbReference>
<evidence type="ECO:0000256" key="6">
    <source>
        <dbReference type="ARBA" id="ARBA00023136"/>
    </source>
</evidence>
<dbReference type="PROSITE" id="PS00217">
    <property type="entry name" value="SUGAR_TRANSPORT_2"/>
    <property type="match status" value="1"/>
</dbReference>
<keyword evidence="4 9" id="KW-0812">Transmembrane</keyword>
<feature type="transmembrane region" description="Helical" evidence="9">
    <location>
        <begin position="463"/>
        <end position="487"/>
    </location>
</feature>
<dbReference type="PANTHER" id="PTHR48020">
    <property type="entry name" value="PROTON MYO-INOSITOL COTRANSPORTER"/>
    <property type="match status" value="1"/>
</dbReference>
<feature type="compositionally biased region" description="Basic and acidic residues" evidence="8">
    <location>
        <begin position="7"/>
        <end position="24"/>
    </location>
</feature>
<keyword evidence="6 9" id="KW-0472">Membrane</keyword>
<dbReference type="PANTHER" id="PTHR48020:SF17">
    <property type="entry name" value="SUGAR TRANSPORTER, PUTATIVE (AFU_ORTHOLOGUE AFUA_8G06870)-RELATED"/>
    <property type="match status" value="1"/>
</dbReference>
<evidence type="ECO:0000256" key="4">
    <source>
        <dbReference type="ARBA" id="ARBA00022692"/>
    </source>
</evidence>
<evidence type="ECO:0000256" key="1">
    <source>
        <dbReference type="ARBA" id="ARBA00004141"/>
    </source>
</evidence>
<comment type="subcellular location">
    <subcellularLocation>
        <location evidence="1">Membrane</location>
        <topology evidence="1">Multi-pass membrane protein</topology>
    </subcellularLocation>
</comment>
<feature type="transmembrane region" description="Helical" evidence="9">
    <location>
        <begin position="159"/>
        <end position="178"/>
    </location>
</feature>
<evidence type="ECO:0000313" key="12">
    <source>
        <dbReference type="Proteomes" id="UP001497600"/>
    </source>
</evidence>
<keyword evidence="12" id="KW-1185">Reference proteome</keyword>
<feature type="transmembrane region" description="Helical" evidence="9">
    <location>
        <begin position="111"/>
        <end position="129"/>
    </location>
</feature>
<feature type="transmembrane region" description="Helical" evidence="9">
    <location>
        <begin position="190"/>
        <end position="206"/>
    </location>
</feature>
<feature type="transmembrane region" description="Helical" evidence="9">
    <location>
        <begin position="372"/>
        <end position="399"/>
    </location>
</feature>
<feature type="transmembrane region" description="Helical" evidence="9">
    <location>
        <begin position="405"/>
        <end position="426"/>
    </location>
</feature>
<evidence type="ECO:0000256" key="5">
    <source>
        <dbReference type="ARBA" id="ARBA00022989"/>
    </source>
</evidence>
<evidence type="ECO:0000259" key="10">
    <source>
        <dbReference type="PROSITE" id="PS50850"/>
    </source>
</evidence>
<gene>
    <name evidence="11" type="primary">ITR1</name>
    <name evidence="11" type="ORF">CAAN4_H27028</name>
</gene>
<dbReference type="Proteomes" id="UP001497600">
    <property type="component" value="Chromosome H"/>
</dbReference>